<dbReference type="CDD" id="cd05259">
    <property type="entry name" value="PCBER_SDR_a"/>
    <property type="match status" value="1"/>
</dbReference>
<keyword evidence="2" id="KW-0560">Oxidoreductase</keyword>
<dbReference type="GeneID" id="111015396"/>
<dbReference type="InterPro" id="IPR050608">
    <property type="entry name" value="NmrA-type/Isoflavone_red_sf"/>
</dbReference>
<dbReference type="GO" id="GO:0009807">
    <property type="term" value="P:lignan biosynthetic process"/>
    <property type="evidence" value="ECO:0007669"/>
    <property type="project" value="UniProtKB-ARBA"/>
</dbReference>
<reference evidence="5" key="1">
    <citation type="submission" date="2025-08" db="UniProtKB">
        <authorList>
            <consortium name="RefSeq"/>
        </authorList>
    </citation>
    <scope>IDENTIFICATION</scope>
    <source>
        <strain evidence="5">OHB3-1</strain>
    </source>
</reference>
<evidence type="ECO:0000259" key="3">
    <source>
        <dbReference type="Pfam" id="PF05368"/>
    </source>
</evidence>
<dbReference type="InterPro" id="IPR045312">
    <property type="entry name" value="PCBER-like"/>
</dbReference>
<dbReference type="Gene3D" id="3.90.25.10">
    <property type="entry name" value="UDP-galactose 4-epimerase, domain 1"/>
    <property type="match status" value="1"/>
</dbReference>
<evidence type="ECO:0000256" key="1">
    <source>
        <dbReference type="ARBA" id="ARBA00022857"/>
    </source>
</evidence>
<feature type="domain" description="NmrA-like" evidence="3">
    <location>
        <begin position="4"/>
        <end position="303"/>
    </location>
</feature>
<keyword evidence="4" id="KW-1185">Reference proteome</keyword>
<keyword evidence="1" id="KW-0521">NADP</keyword>
<dbReference type="RefSeq" id="XP_022146102.1">
    <property type="nucleotide sequence ID" value="XM_022290410.1"/>
</dbReference>
<sequence>MEGKSKILIIGATGNLGFHLAQASCNASHPTFALVRDSAFSTPHKLDKLRTLSDAGVTFLRGSLEDEASLKEAVNQVDAIICAVSSRQVLDQKLLIRIIKQTGCVKRFIPSEFGLDPDKVQISKMDYDFYSRKAEIRRLVEEGIPYTIISCNFFTSYLLPSLVQPGMKSPPRDKVTIFGDGNTKGVFVNISDVAALTIRAVDDPRTLNKIVYLRPEGNVYSLNELVEIWECKIGKTLERIYVSEEDLLRIIKETPYPDNMEFIFIYSAFVKGDQTYFDIEASNGVDGSKLFPQLKHTTISEFLDTLL</sequence>
<dbReference type="AlphaFoldDB" id="A0A6J1CYM9"/>
<dbReference type="InterPro" id="IPR008030">
    <property type="entry name" value="NmrA-like"/>
</dbReference>
<dbReference type="SUPFAM" id="SSF51735">
    <property type="entry name" value="NAD(P)-binding Rossmann-fold domains"/>
    <property type="match status" value="1"/>
</dbReference>
<organism evidence="4 5">
    <name type="scientific">Momordica charantia</name>
    <name type="common">Bitter gourd</name>
    <name type="synonym">Balsam pear</name>
    <dbReference type="NCBI Taxonomy" id="3673"/>
    <lineage>
        <taxon>Eukaryota</taxon>
        <taxon>Viridiplantae</taxon>
        <taxon>Streptophyta</taxon>
        <taxon>Embryophyta</taxon>
        <taxon>Tracheophyta</taxon>
        <taxon>Spermatophyta</taxon>
        <taxon>Magnoliopsida</taxon>
        <taxon>eudicotyledons</taxon>
        <taxon>Gunneridae</taxon>
        <taxon>Pentapetalae</taxon>
        <taxon>rosids</taxon>
        <taxon>fabids</taxon>
        <taxon>Cucurbitales</taxon>
        <taxon>Cucurbitaceae</taxon>
        <taxon>Momordiceae</taxon>
        <taxon>Momordica</taxon>
    </lineage>
</organism>
<accession>A0A6J1CYM9</accession>
<evidence type="ECO:0000256" key="2">
    <source>
        <dbReference type="ARBA" id="ARBA00023002"/>
    </source>
</evidence>
<dbReference type="KEGG" id="mcha:111015396"/>
<evidence type="ECO:0000313" key="5">
    <source>
        <dbReference type="RefSeq" id="XP_022146102.1"/>
    </source>
</evidence>
<name>A0A6J1CYM9_MOMCH</name>
<dbReference type="PANTHER" id="PTHR43349">
    <property type="entry name" value="PINORESINOL REDUCTASE-RELATED"/>
    <property type="match status" value="1"/>
</dbReference>
<dbReference type="OrthoDB" id="419598at2759"/>
<gene>
    <name evidence="5" type="primary">LOC111015396</name>
</gene>
<dbReference type="Proteomes" id="UP000504603">
    <property type="component" value="Unplaced"/>
</dbReference>
<dbReference type="PANTHER" id="PTHR43349:SF34">
    <property type="entry name" value="PINORESINOL-LARICIRESINOL REDUCTASE 3-RELATED"/>
    <property type="match status" value="1"/>
</dbReference>
<evidence type="ECO:0000313" key="4">
    <source>
        <dbReference type="Proteomes" id="UP000504603"/>
    </source>
</evidence>
<dbReference type="GO" id="GO:0016491">
    <property type="term" value="F:oxidoreductase activity"/>
    <property type="evidence" value="ECO:0007669"/>
    <property type="project" value="UniProtKB-KW"/>
</dbReference>
<proteinExistence type="predicted"/>
<dbReference type="Pfam" id="PF05368">
    <property type="entry name" value="NmrA"/>
    <property type="match status" value="1"/>
</dbReference>
<dbReference type="InterPro" id="IPR036291">
    <property type="entry name" value="NAD(P)-bd_dom_sf"/>
</dbReference>
<dbReference type="Gene3D" id="3.40.50.720">
    <property type="entry name" value="NAD(P)-binding Rossmann-like Domain"/>
    <property type="match status" value="1"/>
</dbReference>
<protein>
    <submittedName>
        <fullName evidence="5">Probable pinoresinol-lariciresinol reductase 3</fullName>
    </submittedName>
</protein>